<gene>
    <name evidence="1" type="ORF">GCM10007901_07840</name>
</gene>
<proteinExistence type="predicted"/>
<organism evidence="1 2">
    <name type="scientific">Dyella acidisoli</name>
    <dbReference type="NCBI Taxonomy" id="1867834"/>
    <lineage>
        <taxon>Bacteria</taxon>
        <taxon>Pseudomonadati</taxon>
        <taxon>Pseudomonadota</taxon>
        <taxon>Gammaproteobacteria</taxon>
        <taxon>Lysobacterales</taxon>
        <taxon>Rhodanobacteraceae</taxon>
        <taxon>Dyella</taxon>
    </lineage>
</organism>
<protein>
    <submittedName>
        <fullName evidence="1">Uncharacterized protein</fullName>
    </submittedName>
</protein>
<dbReference type="EMBL" id="BSOB01000006">
    <property type="protein sequence ID" value="GLQ91834.1"/>
    <property type="molecule type" value="Genomic_DNA"/>
</dbReference>
<accession>A0ABQ5XN48</accession>
<keyword evidence="2" id="KW-1185">Reference proteome</keyword>
<sequence length="61" mass="6897">MVKAGWLSVETPRRSETRIQCGPNILNLRFGVTFRRPAGRVARLAQTASLPYVTQHTLRAF</sequence>
<comment type="caution">
    <text evidence="1">The sequence shown here is derived from an EMBL/GenBank/DDBJ whole genome shotgun (WGS) entry which is preliminary data.</text>
</comment>
<evidence type="ECO:0000313" key="1">
    <source>
        <dbReference type="EMBL" id="GLQ91834.1"/>
    </source>
</evidence>
<name>A0ABQ5XN48_9GAMM</name>
<evidence type="ECO:0000313" key="2">
    <source>
        <dbReference type="Proteomes" id="UP001156670"/>
    </source>
</evidence>
<dbReference type="Proteomes" id="UP001156670">
    <property type="component" value="Unassembled WGS sequence"/>
</dbReference>
<reference evidence="2" key="1">
    <citation type="journal article" date="2019" name="Int. J. Syst. Evol. Microbiol.">
        <title>The Global Catalogue of Microorganisms (GCM) 10K type strain sequencing project: providing services to taxonomists for standard genome sequencing and annotation.</title>
        <authorList>
            <consortium name="The Broad Institute Genomics Platform"/>
            <consortium name="The Broad Institute Genome Sequencing Center for Infectious Disease"/>
            <person name="Wu L."/>
            <person name="Ma J."/>
        </authorList>
    </citation>
    <scope>NUCLEOTIDE SEQUENCE [LARGE SCALE GENOMIC DNA]</scope>
    <source>
        <strain evidence="2">NBRC 111980</strain>
    </source>
</reference>